<proteinExistence type="predicted"/>
<keyword evidence="2" id="KW-1185">Reference proteome</keyword>
<name>A0ACC0UX15_9HYPO</name>
<reference evidence="1" key="1">
    <citation type="submission" date="2022-10" db="EMBL/GenBank/DDBJ databases">
        <title>Complete Genome of Trichothecium roseum strain YXFP-22015, a Plant Pathogen Isolated from Citrus.</title>
        <authorList>
            <person name="Wang Y."/>
            <person name="Zhu L."/>
        </authorList>
    </citation>
    <scope>NUCLEOTIDE SEQUENCE</scope>
    <source>
        <strain evidence="1">YXFP-22015</strain>
    </source>
</reference>
<dbReference type="EMBL" id="CM047945">
    <property type="protein sequence ID" value="KAI9898662.1"/>
    <property type="molecule type" value="Genomic_DNA"/>
</dbReference>
<sequence length="381" mass="42489">MTRGSPSFLKQFLSRHDQPCPGVEDGESALTEVYRGEDPIVDIVAVHGLNGNAPHSFIAKDSGRMWLSDMDMLPRDIKNCRVLTYNYPASIVALMGSTSSDRILQHAQTLVAELVADRQLEGAPERPIIFICHSLGGIIVKRALIYSASRTAHMIEHIHSIYVSTYGILFLGTPHNGSDKANLAVFSQRIVNTVFPSKLVDTDSQLLQALRTGSEVLQEITDNFIPLMKNFRIYFFWEQKKTNLGATWDYIVTESSAAPILDNTERAGFEKSHQDMCKFGSRGSAGYKLVVACLARYVTAAQESVPRKWDTEKAVLASMRRNEAHQLLEQASYTLGYSMRATEPMDPIRCISYDDRPRSFMEQPVEEQIPDGSSPLSGLHA</sequence>
<accession>A0ACC0UX15</accession>
<comment type="caution">
    <text evidence="1">The sequence shown here is derived from an EMBL/GenBank/DDBJ whole genome shotgun (WGS) entry which is preliminary data.</text>
</comment>
<organism evidence="1 2">
    <name type="scientific">Trichothecium roseum</name>
    <dbReference type="NCBI Taxonomy" id="47278"/>
    <lineage>
        <taxon>Eukaryota</taxon>
        <taxon>Fungi</taxon>
        <taxon>Dikarya</taxon>
        <taxon>Ascomycota</taxon>
        <taxon>Pezizomycotina</taxon>
        <taxon>Sordariomycetes</taxon>
        <taxon>Hypocreomycetidae</taxon>
        <taxon>Hypocreales</taxon>
        <taxon>Hypocreales incertae sedis</taxon>
        <taxon>Trichothecium</taxon>
    </lineage>
</organism>
<protein>
    <submittedName>
        <fullName evidence="1">Uncharacterized protein</fullName>
    </submittedName>
</protein>
<gene>
    <name evidence="1" type="ORF">N3K66_007022</name>
</gene>
<evidence type="ECO:0000313" key="1">
    <source>
        <dbReference type="EMBL" id="KAI9898662.1"/>
    </source>
</evidence>
<evidence type="ECO:0000313" key="2">
    <source>
        <dbReference type="Proteomes" id="UP001163324"/>
    </source>
</evidence>
<dbReference type="Proteomes" id="UP001163324">
    <property type="component" value="Chromosome 6"/>
</dbReference>